<keyword evidence="1" id="KW-1133">Transmembrane helix</keyword>
<accession>A0AAN0NLD6</accession>
<feature type="transmembrane region" description="Helical" evidence="1">
    <location>
        <begin position="177"/>
        <end position="196"/>
    </location>
</feature>
<dbReference type="Proteomes" id="UP001470809">
    <property type="component" value="Chromosome"/>
</dbReference>
<dbReference type="KEGG" id="yrh:AABB31_07095"/>
<name>A0AAN0NLD6_9RHOB</name>
<dbReference type="GO" id="GO:0004175">
    <property type="term" value="F:endopeptidase activity"/>
    <property type="evidence" value="ECO:0007669"/>
    <property type="project" value="UniProtKB-ARBA"/>
</dbReference>
<gene>
    <name evidence="3" type="ORF">AABB31_07095</name>
</gene>
<proteinExistence type="predicted"/>
<feature type="transmembrane region" description="Helical" evidence="1">
    <location>
        <begin position="137"/>
        <end position="156"/>
    </location>
</feature>
<evidence type="ECO:0000259" key="2">
    <source>
        <dbReference type="Pfam" id="PF02517"/>
    </source>
</evidence>
<feature type="domain" description="CAAX prenyl protease 2/Lysostaphin resistance protein A-like" evidence="2">
    <location>
        <begin position="141"/>
        <end position="238"/>
    </location>
</feature>
<organism evidence="3 4">
    <name type="scientific">Yoonia rhodophyticola</name>
    <dbReference type="NCBI Taxonomy" id="3137370"/>
    <lineage>
        <taxon>Bacteria</taxon>
        <taxon>Pseudomonadati</taxon>
        <taxon>Pseudomonadota</taxon>
        <taxon>Alphaproteobacteria</taxon>
        <taxon>Rhodobacterales</taxon>
        <taxon>Paracoccaceae</taxon>
        <taxon>Yoonia</taxon>
    </lineage>
</organism>
<evidence type="ECO:0000256" key="1">
    <source>
        <dbReference type="SAM" id="Phobius"/>
    </source>
</evidence>
<feature type="transmembrane region" description="Helical" evidence="1">
    <location>
        <begin position="278"/>
        <end position="300"/>
    </location>
</feature>
<keyword evidence="4" id="KW-1185">Reference proteome</keyword>
<dbReference type="InterPro" id="IPR003675">
    <property type="entry name" value="Rce1/LyrA-like_dom"/>
</dbReference>
<reference evidence="3 4" key="2">
    <citation type="submission" date="2024-08" db="EMBL/GenBank/DDBJ databases">
        <title>Phylogenomic analyses of a clade within the roseobacter group suggest taxonomic reassignments of species of the genera Aestuariivita, Citreicella, Loktanella, Nautella, Pelagibaca, Ruegeria, Thalassobius, Thiobacimonas and Tropicibacter, and the proposal o.</title>
        <authorList>
            <person name="Jeon C.O."/>
        </authorList>
    </citation>
    <scope>NUCLEOTIDE SEQUENCE [LARGE SCALE GENOMIC DNA]</scope>
    <source>
        <strain evidence="3 4">SS1-5</strain>
    </source>
</reference>
<reference evidence="4" key="1">
    <citation type="submission" date="2024-04" db="EMBL/GenBank/DDBJ databases">
        <title>Phylogenomic analyses of a clade within the roseobacter group suggest taxonomic reassignments of species of the genera Aestuariivita, Citreicella, Loktanella, Nautella, Pelagibaca, Ruegeria, Thalassobius, Thiobacimonas and Tropicibacter, and the proposal o.</title>
        <authorList>
            <person name="Jeon C.O."/>
        </authorList>
    </citation>
    <scope>NUCLEOTIDE SEQUENCE [LARGE SCALE GENOMIC DNA]</scope>
    <source>
        <strain evidence="4">SS1-5</strain>
    </source>
</reference>
<keyword evidence="1" id="KW-0812">Transmembrane</keyword>
<dbReference type="EMBL" id="CP151767">
    <property type="protein sequence ID" value="WZU68640.1"/>
    <property type="molecule type" value="Genomic_DNA"/>
</dbReference>
<dbReference type="RefSeq" id="WP_342077930.1">
    <property type="nucleotide sequence ID" value="NZ_CP151767.2"/>
</dbReference>
<dbReference type="GO" id="GO:0080120">
    <property type="term" value="P:CAAX-box protein maturation"/>
    <property type="evidence" value="ECO:0007669"/>
    <property type="project" value="UniProtKB-ARBA"/>
</dbReference>
<evidence type="ECO:0000313" key="3">
    <source>
        <dbReference type="EMBL" id="WZU68640.1"/>
    </source>
</evidence>
<sequence length="302" mass="33207">MTDPYANHIQFFRAAWGRTELWRLALMVIGFEVVFFMGPVIVAGAMPTDTARNAYFDGLTPLATLAQFATFGVTALGFVLLLRVVHDRGFWSLVGAPDRAIVDLWNVTLGVGAVLLVLEVLPPWIAFSELAEARNLLGWLLWLPFALVVLLIQVTTEEIYFRGYLQQQLACLTNMPVVWMGIPSILFGAAHFYNGYGFADGVLWGIWATMLGLACADLTARTGTLGAAIGLHLANNIFAVLIVGMQNWPSSGLALFLYPYDDPAQYDWSAARLAEPAAILELVSLTLTVLVMWLAARIALRR</sequence>
<keyword evidence="1" id="KW-0472">Membrane</keyword>
<dbReference type="AlphaFoldDB" id="A0AAN0NLD6"/>
<feature type="transmembrane region" description="Helical" evidence="1">
    <location>
        <begin position="233"/>
        <end position="258"/>
    </location>
</feature>
<feature type="transmembrane region" description="Helical" evidence="1">
    <location>
        <begin position="104"/>
        <end position="125"/>
    </location>
</feature>
<dbReference type="Pfam" id="PF02517">
    <property type="entry name" value="Rce1-like"/>
    <property type="match status" value="1"/>
</dbReference>
<feature type="transmembrane region" description="Helical" evidence="1">
    <location>
        <begin position="21"/>
        <end position="45"/>
    </location>
</feature>
<protein>
    <submittedName>
        <fullName evidence="3">Lysostaphin resistance A-like protein</fullName>
    </submittedName>
</protein>
<feature type="transmembrane region" description="Helical" evidence="1">
    <location>
        <begin position="65"/>
        <end position="84"/>
    </location>
</feature>
<feature type="transmembrane region" description="Helical" evidence="1">
    <location>
        <begin position="202"/>
        <end position="221"/>
    </location>
</feature>
<evidence type="ECO:0000313" key="4">
    <source>
        <dbReference type="Proteomes" id="UP001470809"/>
    </source>
</evidence>